<dbReference type="SMART" id="SM01101">
    <property type="entry name" value="CRISPR_assoc"/>
    <property type="match status" value="1"/>
</dbReference>
<proteinExistence type="predicted"/>
<reference evidence="1" key="1">
    <citation type="submission" date="2006-05" db="EMBL/GenBank/DDBJ databases">
        <title>Annotation of the draft genome assembly of Desulfuromonas acetoxidans DSM 684.</title>
        <authorList>
            <consortium name="US DOE Joint Genome Institute (JGI-ORNL)"/>
            <person name="Larimer F."/>
            <person name="Land M."/>
            <person name="Hauser L."/>
        </authorList>
    </citation>
    <scope>NUCLEOTIDE SEQUENCE [LARGE SCALE GENOMIC DNA]</scope>
    <source>
        <strain evidence="1">DSM 684</strain>
    </source>
</reference>
<dbReference type="CDD" id="cd09727">
    <property type="entry name" value="Cas6_I-E"/>
    <property type="match status" value="1"/>
</dbReference>
<evidence type="ECO:0000313" key="1">
    <source>
        <dbReference type="EMBL" id="EAT14746.1"/>
    </source>
</evidence>
<dbReference type="Gene3D" id="3.30.70.1210">
    <property type="entry name" value="Crispr-associated protein, domain 2"/>
    <property type="match status" value="1"/>
</dbReference>
<name>Q1JX12_DESA6</name>
<reference evidence="1" key="2">
    <citation type="submission" date="2006-05" db="EMBL/GenBank/DDBJ databases">
        <title>Sequencing of the draft genome and assembly of Desulfuromonas acetoxidans DSM 684.</title>
        <authorList>
            <consortium name="US DOE Joint Genome Institute (JGI-PGF)"/>
            <person name="Copeland A."/>
            <person name="Lucas S."/>
            <person name="Lapidus A."/>
            <person name="Barry K."/>
            <person name="Detter J.C."/>
            <person name="Glavina del Rio T."/>
            <person name="Hammon N."/>
            <person name="Israni S."/>
            <person name="Dalin E."/>
            <person name="Tice H."/>
            <person name="Bruce D."/>
            <person name="Pitluck S."/>
            <person name="Richardson P."/>
        </authorList>
    </citation>
    <scope>NUCLEOTIDE SEQUENCE [LARGE SCALE GENOMIC DNA]</scope>
    <source>
        <strain evidence="1">DSM 684</strain>
    </source>
</reference>
<sequence>MYLSKIMIKGAACRNPYEIHRILWNLFPSDADAQRDYLFRVERMGQQQAEILLQSQRKPECATRDASLLATREYVPRLRSGQRLRFMVIGNPVKTILDESGRLNRQGEVKKCRVPLIRDEEWRQWLERKLAGCAELETLIAEKRLPMNFRKAKERRVGKIQPVRFQGVLKVENEAALMDLIENGIGPAKGFGCGMLSLARA</sequence>
<dbReference type="NCBIfam" id="TIGR01907">
    <property type="entry name" value="casE_Cse3"/>
    <property type="match status" value="1"/>
</dbReference>
<dbReference type="InterPro" id="IPR010179">
    <property type="entry name" value="CRISPR-assoc_prot_Cse3"/>
</dbReference>
<comment type="caution">
    <text evidence="1">The sequence shown here is derived from an EMBL/GenBank/DDBJ whole genome shotgun (WGS) entry which is preliminary data.</text>
</comment>
<dbReference type="Gene3D" id="3.30.70.1200">
    <property type="entry name" value="Crispr-associated protein, domain 1"/>
    <property type="match status" value="1"/>
</dbReference>
<dbReference type="OrthoDB" id="9795689at2"/>
<gene>
    <name evidence="1" type="ORF">Dace_0798</name>
</gene>
<evidence type="ECO:0000313" key="2">
    <source>
        <dbReference type="Proteomes" id="UP000005695"/>
    </source>
</evidence>
<dbReference type="Pfam" id="PF08798">
    <property type="entry name" value="CRISPR_assoc"/>
    <property type="match status" value="1"/>
</dbReference>
<accession>Q1JX12</accession>
<keyword evidence="2" id="KW-1185">Reference proteome</keyword>
<dbReference type="AlphaFoldDB" id="Q1JX12"/>
<dbReference type="RefSeq" id="WP_006002096.1">
    <property type="nucleotide sequence ID" value="NZ_AAEW02000018.1"/>
</dbReference>
<dbReference type="SUPFAM" id="SSF117987">
    <property type="entry name" value="CRISPR-associated protein"/>
    <property type="match status" value="2"/>
</dbReference>
<protein>
    <submittedName>
        <fullName evidence="1">CRISPR-associated protein, CT1974</fullName>
    </submittedName>
</protein>
<dbReference type="EMBL" id="AAEW02000018">
    <property type="protein sequence ID" value="EAT14746.1"/>
    <property type="molecule type" value="Genomic_DNA"/>
</dbReference>
<dbReference type="Proteomes" id="UP000005695">
    <property type="component" value="Unassembled WGS sequence"/>
</dbReference>
<organism evidence="1 2">
    <name type="scientific">Desulfuromonas acetoxidans (strain DSM 684 / 11070)</name>
    <dbReference type="NCBI Taxonomy" id="281689"/>
    <lineage>
        <taxon>Bacteria</taxon>
        <taxon>Pseudomonadati</taxon>
        <taxon>Thermodesulfobacteriota</taxon>
        <taxon>Desulfuromonadia</taxon>
        <taxon>Desulfuromonadales</taxon>
        <taxon>Desulfuromonadaceae</taxon>
        <taxon>Desulfuromonas</taxon>
    </lineage>
</organism>